<organism evidence="1 2">
    <name type="scientific">Sphingomonas canadensis</name>
    <dbReference type="NCBI Taxonomy" id="1219257"/>
    <lineage>
        <taxon>Bacteria</taxon>
        <taxon>Pseudomonadati</taxon>
        <taxon>Pseudomonadota</taxon>
        <taxon>Alphaproteobacteria</taxon>
        <taxon>Sphingomonadales</taxon>
        <taxon>Sphingomonadaceae</taxon>
        <taxon>Sphingomonas</taxon>
    </lineage>
</organism>
<gene>
    <name evidence="1" type="ORF">ACFQ1E_08435</name>
</gene>
<keyword evidence="2" id="KW-1185">Reference proteome</keyword>
<sequence>MALAALLLAVAPPREDPVARLNADLLGSRSATAVLEHWCAAGGLADPPRIRADVKRARVLPVSGAQRRLLQVGRREMLGYRRVRLMCGDHVLSEAVNWYVPSRLTPEMNAALDGGDTPFGAVIRPLEPTRRTLSVRKFWNGRGVAKPTVLRHRALVLDSRGRPLAQVIEDYKRVLVTGRD</sequence>
<dbReference type="EMBL" id="JBHTJG010000003">
    <property type="protein sequence ID" value="MFD0946361.1"/>
    <property type="molecule type" value="Genomic_DNA"/>
</dbReference>
<evidence type="ECO:0000313" key="1">
    <source>
        <dbReference type="EMBL" id="MFD0946361.1"/>
    </source>
</evidence>
<protein>
    <recommendedName>
        <fullName evidence="3">Chorismate lyase</fullName>
    </recommendedName>
</protein>
<comment type="caution">
    <text evidence="1">The sequence shown here is derived from an EMBL/GenBank/DDBJ whole genome shotgun (WGS) entry which is preliminary data.</text>
</comment>
<accession>A0ABW3H4E1</accession>
<dbReference type="Proteomes" id="UP001596977">
    <property type="component" value="Unassembled WGS sequence"/>
</dbReference>
<proteinExistence type="predicted"/>
<name>A0ABW3H4E1_9SPHN</name>
<dbReference type="InterPro" id="IPR028978">
    <property type="entry name" value="Chorismate_lyase_/UTRA_dom_sf"/>
</dbReference>
<dbReference type="SUPFAM" id="SSF64288">
    <property type="entry name" value="Chorismate lyase-like"/>
    <property type="match status" value="1"/>
</dbReference>
<dbReference type="RefSeq" id="WP_264943940.1">
    <property type="nucleotide sequence ID" value="NZ_JAPDRA010000003.1"/>
</dbReference>
<evidence type="ECO:0008006" key="3">
    <source>
        <dbReference type="Google" id="ProtNLM"/>
    </source>
</evidence>
<dbReference type="Gene3D" id="3.40.1410.10">
    <property type="entry name" value="Chorismate lyase-like"/>
    <property type="match status" value="1"/>
</dbReference>
<evidence type="ECO:0000313" key="2">
    <source>
        <dbReference type="Proteomes" id="UP001596977"/>
    </source>
</evidence>
<reference evidence="2" key="1">
    <citation type="journal article" date="2019" name="Int. J. Syst. Evol. Microbiol.">
        <title>The Global Catalogue of Microorganisms (GCM) 10K type strain sequencing project: providing services to taxonomists for standard genome sequencing and annotation.</title>
        <authorList>
            <consortium name="The Broad Institute Genomics Platform"/>
            <consortium name="The Broad Institute Genome Sequencing Center for Infectious Disease"/>
            <person name="Wu L."/>
            <person name="Ma J."/>
        </authorList>
    </citation>
    <scope>NUCLEOTIDE SEQUENCE [LARGE SCALE GENOMIC DNA]</scope>
    <source>
        <strain evidence="2">CCUG 62982</strain>
    </source>
</reference>